<gene>
    <name evidence="1" type="ORF">Pint_13580</name>
</gene>
<proteinExistence type="predicted"/>
<keyword evidence="2" id="KW-1185">Reference proteome</keyword>
<evidence type="ECO:0000313" key="2">
    <source>
        <dbReference type="Proteomes" id="UP001163603"/>
    </source>
</evidence>
<evidence type="ECO:0000313" key="1">
    <source>
        <dbReference type="EMBL" id="KAJ0031647.1"/>
    </source>
</evidence>
<reference evidence="2" key="1">
    <citation type="journal article" date="2023" name="G3 (Bethesda)">
        <title>Genome assembly and association tests identify interacting loci associated with vigor, precocity, and sex in interspecific pistachio rootstocks.</title>
        <authorList>
            <person name="Palmer W."/>
            <person name="Jacygrad E."/>
            <person name="Sagayaradj S."/>
            <person name="Cavanaugh K."/>
            <person name="Han R."/>
            <person name="Bertier L."/>
            <person name="Beede B."/>
            <person name="Kafkas S."/>
            <person name="Golino D."/>
            <person name="Preece J."/>
            <person name="Michelmore R."/>
        </authorList>
    </citation>
    <scope>NUCLEOTIDE SEQUENCE [LARGE SCALE GENOMIC DNA]</scope>
</reference>
<organism evidence="1 2">
    <name type="scientific">Pistacia integerrima</name>
    <dbReference type="NCBI Taxonomy" id="434235"/>
    <lineage>
        <taxon>Eukaryota</taxon>
        <taxon>Viridiplantae</taxon>
        <taxon>Streptophyta</taxon>
        <taxon>Embryophyta</taxon>
        <taxon>Tracheophyta</taxon>
        <taxon>Spermatophyta</taxon>
        <taxon>Magnoliopsida</taxon>
        <taxon>eudicotyledons</taxon>
        <taxon>Gunneridae</taxon>
        <taxon>Pentapetalae</taxon>
        <taxon>rosids</taxon>
        <taxon>malvids</taxon>
        <taxon>Sapindales</taxon>
        <taxon>Anacardiaceae</taxon>
        <taxon>Pistacia</taxon>
    </lineage>
</organism>
<accession>A0ACC0YB85</accession>
<dbReference type="Proteomes" id="UP001163603">
    <property type="component" value="Chromosome 8"/>
</dbReference>
<comment type="caution">
    <text evidence="1">The sequence shown here is derived from an EMBL/GenBank/DDBJ whole genome shotgun (WGS) entry which is preliminary data.</text>
</comment>
<dbReference type="EMBL" id="CM047743">
    <property type="protein sequence ID" value="KAJ0031647.1"/>
    <property type="molecule type" value="Genomic_DNA"/>
</dbReference>
<name>A0ACC0YB85_9ROSI</name>
<sequence length="236" mass="26291">MLFSEASRSQTQAVKECLDKFCSLSGQTISLTKSRIFFSLNVTTQDAYSINNFCGIPTIWVCLLFIIKSLRVKSTYGHVAEKIKSKLLSWKSNCLSLAGKDTQVWGHSSNGVFTAKLAYAVKHNLDQSQEWSPAFIWKMNIPPKNDGTISVRRVIRDDCCSWCWGFSANKGCGSVLDAALWGLLHSLQIALDKNLVTICLLGLLFVCSCWAMPLVSLKKVNLNITIWQNQSCGKHS</sequence>
<protein>
    <submittedName>
        <fullName evidence="1">Uncharacterized protein</fullName>
    </submittedName>
</protein>